<evidence type="ECO:0000256" key="1">
    <source>
        <dbReference type="PROSITE-ProRule" id="PRU00042"/>
    </source>
</evidence>
<evidence type="ECO:0000256" key="2">
    <source>
        <dbReference type="SAM" id="MobiDB-lite"/>
    </source>
</evidence>
<feature type="domain" description="C2H2-type" evidence="3">
    <location>
        <begin position="15"/>
        <end position="44"/>
    </location>
</feature>
<sequence length="69" mass="7838">MAHPASPTSDTDRIYACQHCPKRYARKDYLERHELNREYSPEESVSVTTEGVQRQAGKWRGGEACGRLG</sequence>
<feature type="compositionally biased region" description="Polar residues" evidence="2">
    <location>
        <begin position="43"/>
        <end position="52"/>
    </location>
</feature>
<organism evidence="4 5">
    <name type="scientific">Cutaneotrichosporon oleaginosum</name>
    <dbReference type="NCBI Taxonomy" id="879819"/>
    <lineage>
        <taxon>Eukaryota</taxon>
        <taxon>Fungi</taxon>
        <taxon>Dikarya</taxon>
        <taxon>Basidiomycota</taxon>
        <taxon>Agaricomycotina</taxon>
        <taxon>Tremellomycetes</taxon>
        <taxon>Trichosporonales</taxon>
        <taxon>Trichosporonaceae</taxon>
        <taxon>Cutaneotrichosporon</taxon>
    </lineage>
</organism>
<dbReference type="EMBL" id="KQ087186">
    <property type="protein sequence ID" value="KLT44558.1"/>
    <property type="molecule type" value="Genomic_DNA"/>
</dbReference>
<dbReference type="OrthoDB" id="8117402at2759"/>
<evidence type="ECO:0000313" key="5">
    <source>
        <dbReference type="Proteomes" id="UP000053611"/>
    </source>
</evidence>
<keyword evidence="5" id="KW-1185">Reference proteome</keyword>
<dbReference type="InterPro" id="IPR013087">
    <property type="entry name" value="Znf_C2H2_type"/>
</dbReference>
<keyword evidence="1" id="KW-0862">Zinc</keyword>
<dbReference type="InterPro" id="IPR036236">
    <property type="entry name" value="Znf_C2H2_sf"/>
</dbReference>
<feature type="region of interest" description="Disordered" evidence="2">
    <location>
        <begin position="41"/>
        <end position="69"/>
    </location>
</feature>
<accession>A0A0J0XTZ9</accession>
<dbReference type="Gene3D" id="3.30.160.60">
    <property type="entry name" value="Classic Zinc Finger"/>
    <property type="match status" value="1"/>
</dbReference>
<protein>
    <recommendedName>
        <fullName evidence="3">C2H2-type domain-containing protein</fullName>
    </recommendedName>
</protein>
<proteinExistence type="predicted"/>
<dbReference type="Proteomes" id="UP000053611">
    <property type="component" value="Unassembled WGS sequence"/>
</dbReference>
<dbReference type="PROSITE" id="PS50157">
    <property type="entry name" value="ZINC_FINGER_C2H2_2"/>
    <property type="match status" value="1"/>
</dbReference>
<evidence type="ECO:0000313" key="4">
    <source>
        <dbReference type="EMBL" id="KLT44558.1"/>
    </source>
</evidence>
<reference evidence="4 5" key="1">
    <citation type="submission" date="2015-03" db="EMBL/GenBank/DDBJ databases">
        <title>Genomics and transcriptomics of the oil-accumulating basidiomycete yeast T. oleaginosus allow insights into substrate utilization and the diverse evolutionary trajectories of mating systems in fungi.</title>
        <authorList>
            <consortium name="DOE Joint Genome Institute"/>
            <person name="Kourist R."/>
            <person name="Kracht O."/>
            <person name="Bracharz F."/>
            <person name="Lipzen A."/>
            <person name="Nolan M."/>
            <person name="Ohm R."/>
            <person name="Grigoriev I."/>
            <person name="Sun S."/>
            <person name="Heitman J."/>
            <person name="Bruck T."/>
            <person name="Nowrousian M."/>
        </authorList>
    </citation>
    <scope>NUCLEOTIDE SEQUENCE [LARGE SCALE GENOMIC DNA]</scope>
    <source>
        <strain evidence="4 5">IBC0246</strain>
    </source>
</reference>
<keyword evidence="1" id="KW-0479">Metal-binding</keyword>
<dbReference type="SUPFAM" id="SSF57667">
    <property type="entry name" value="beta-beta-alpha zinc fingers"/>
    <property type="match status" value="1"/>
</dbReference>
<gene>
    <name evidence="4" type="ORF">CC85DRAFT_283496</name>
</gene>
<name>A0A0J0XTZ9_9TREE</name>
<dbReference type="AlphaFoldDB" id="A0A0J0XTZ9"/>
<keyword evidence="1" id="KW-0863">Zinc-finger</keyword>
<evidence type="ECO:0000259" key="3">
    <source>
        <dbReference type="PROSITE" id="PS50157"/>
    </source>
</evidence>
<dbReference type="GO" id="GO:0008270">
    <property type="term" value="F:zinc ion binding"/>
    <property type="evidence" value="ECO:0007669"/>
    <property type="project" value="UniProtKB-KW"/>
</dbReference>